<dbReference type="InterPro" id="IPR046341">
    <property type="entry name" value="SET_dom_sf"/>
</dbReference>
<dbReference type="SUPFAM" id="SSF82199">
    <property type="entry name" value="SET domain"/>
    <property type="match status" value="1"/>
</dbReference>
<dbReference type="EMBL" id="JASAOG010000147">
    <property type="protein sequence ID" value="KAK0047695.1"/>
    <property type="molecule type" value="Genomic_DNA"/>
</dbReference>
<gene>
    <name evidence="3" type="ORF">Bpfe_022863</name>
</gene>
<dbReference type="CDD" id="cd19178">
    <property type="entry name" value="SET_SETD6"/>
    <property type="match status" value="1"/>
</dbReference>
<dbReference type="GO" id="GO:0005634">
    <property type="term" value="C:nucleus"/>
    <property type="evidence" value="ECO:0007669"/>
    <property type="project" value="TreeGrafter"/>
</dbReference>
<evidence type="ECO:0000313" key="3">
    <source>
        <dbReference type="EMBL" id="KAK0047695.1"/>
    </source>
</evidence>
<dbReference type="InterPro" id="IPR044430">
    <property type="entry name" value="SETD6_SET"/>
</dbReference>
<organism evidence="3 4">
    <name type="scientific">Biomphalaria pfeifferi</name>
    <name type="common">Bloodfluke planorb</name>
    <name type="synonym">Freshwater snail</name>
    <dbReference type="NCBI Taxonomy" id="112525"/>
    <lineage>
        <taxon>Eukaryota</taxon>
        <taxon>Metazoa</taxon>
        <taxon>Spiralia</taxon>
        <taxon>Lophotrochozoa</taxon>
        <taxon>Mollusca</taxon>
        <taxon>Gastropoda</taxon>
        <taxon>Heterobranchia</taxon>
        <taxon>Euthyneura</taxon>
        <taxon>Panpulmonata</taxon>
        <taxon>Hygrophila</taxon>
        <taxon>Lymnaeoidea</taxon>
        <taxon>Planorbidae</taxon>
        <taxon>Biomphalaria</taxon>
    </lineage>
</organism>
<protein>
    <submittedName>
        <fullName evidence="3">N-lysine methyltransferase setd6</fullName>
    </submittedName>
</protein>
<dbReference type="AlphaFoldDB" id="A0AAD8B471"/>
<dbReference type="PROSITE" id="PS50280">
    <property type="entry name" value="SET"/>
    <property type="match status" value="1"/>
</dbReference>
<sequence>MATSMKRKHENNINKSNLNAKKLNTTDSSSDKFLKFIEWCEKNEFNISPKVRVGFEGSCAQYGMVAVDDIPEGYCLFQIPRNCLIMPENSDIAELVEKEKQSLSVTNQWIPLLLTLLFETNNPSSKWKPYLDLFPNPDSIDLPIFWESSEVNQLLQGTGVDAAVKRDLGMIQNDFEKLVVPFVQKYSKELSNLKVNQEDFKKMVAFVMAYSFTEPKAKTNKVSDDGLEGESSEDSEDEDDQPVMAPPMMVPLADSLNHITDHNAKLTFGKEALKMVAAKSIKKGEEIFNTYGEVSNLHLMHMYGFAEQHPANGHDV</sequence>
<feature type="non-terminal residue" evidence="3">
    <location>
        <position position="1"/>
    </location>
</feature>
<dbReference type="Gene3D" id="3.90.1410.10">
    <property type="entry name" value="set domain protein methyltransferase, domain 1"/>
    <property type="match status" value="1"/>
</dbReference>
<feature type="region of interest" description="Disordered" evidence="1">
    <location>
        <begin position="1"/>
        <end position="21"/>
    </location>
</feature>
<name>A0AAD8B471_BIOPF</name>
<reference evidence="3" key="2">
    <citation type="submission" date="2023-04" db="EMBL/GenBank/DDBJ databases">
        <authorList>
            <person name="Bu L."/>
            <person name="Lu L."/>
            <person name="Laidemitt M.R."/>
            <person name="Zhang S.M."/>
            <person name="Mutuku M."/>
            <person name="Mkoji G."/>
            <person name="Steinauer M."/>
            <person name="Loker E.S."/>
        </authorList>
    </citation>
    <scope>NUCLEOTIDE SEQUENCE</scope>
    <source>
        <strain evidence="3">KasaAsao</strain>
        <tissue evidence="3">Whole Snail</tissue>
    </source>
</reference>
<dbReference type="FunFam" id="3.90.1410.10:FF:000007">
    <property type="entry name" value="Ribosomal lysine N-methyltransferase 4"/>
    <property type="match status" value="1"/>
</dbReference>
<keyword evidence="3" id="KW-0808">Transferase</keyword>
<feature type="domain" description="SET" evidence="2">
    <location>
        <begin position="41"/>
        <end position="292"/>
    </location>
</feature>
<accession>A0AAD8B471</accession>
<proteinExistence type="predicted"/>
<feature type="compositionally biased region" description="Acidic residues" evidence="1">
    <location>
        <begin position="225"/>
        <end position="241"/>
    </location>
</feature>
<comment type="caution">
    <text evidence="3">The sequence shown here is derived from an EMBL/GenBank/DDBJ whole genome shotgun (WGS) entry which is preliminary data.</text>
</comment>
<feature type="region of interest" description="Disordered" evidence="1">
    <location>
        <begin position="219"/>
        <end position="246"/>
    </location>
</feature>
<evidence type="ECO:0000259" key="2">
    <source>
        <dbReference type="PROSITE" id="PS50280"/>
    </source>
</evidence>
<dbReference type="GO" id="GO:0016279">
    <property type="term" value="F:protein-lysine N-methyltransferase activity"/>
    <property type="evidence" value="ECO:0007669"/>
    <property type="project" value="InterPro"/>
</dbReference>
<keyword evidence="4" id="KW-1185">Reference proteome</keyword>
<dbReference type="GO" id="GO:0032259">
    <property type="term" value="P:methylation"/>
    <property type="evidence" value="ECO:0007669"/>
    <property type="project" value="UniProtKB-KW"/>
</dbReference>
<dbReference type="InterPro" id="IPR050600">
    <property type="entry name" value="SETD3_SETD6_MTase"/>
</dbReference>
<keyword evidence="3" id="KW-0489">Methyltransferase</keyword>
<dbReference type="PANTHER" id="PTHR13271">
    <property type="entry name" value="UNCHARACTERIZED PUTATIVE METHYLTRANSFERASE"/>
    <property type="match status" value="1"/>
</dbReference>
<dbReference type="InterPro" id="IPR001214">
    <property type="entry name" value="SET_dom"/>
</dbReference>
<evidence type="ECO:0000256" key="1">
    <source>
        <dbReference type="SAM" id="MobiDB-lite"/>
    </source>
</evidence>
<dbReference type="Proteomes" id="UP001233172">
    <property type="component" value="Unassembled WGS sequence"/>
</dbReference>
<dbReference type="Pfam" id="PF00856">
    <property type="entry name" value="SET"/>
    <property type="match status" value="1"/>
</dbReference>
<reference evidence="3" key="1">
    <citation type="journal article" date="2023" name="PLoS Negl. Trop. Dis.">
        <title>A genome sequence for Biomphalaria pfeifferi, the major vector snail for the human-infecting parasite Schistosoma mansoni.</title>
        <authorList>
            <person name="Bu L."/>
            <person name="Lu L."/>
            <person name="Laidemitt M.R."/>
            <person name="Zhang S.M."/>
            <person name="Mutuku M."/>
            <person name="Mkoji G."/>
            <person name="Steinauer M."/>
            <person name="Loker E.S."/>
        </authorList>
    </citation>
    <scope>NUCLEOTIDE SEQUENCE</scope>
    <source>
        <strain evidence="3">KasaAsao</strain>
    </source>
</reference>
<evidence type="ECO:0000313" key="4">
    <source>
        <dbReference type="Proteomes" id="UP001233172"/>
    </source>
</evidence>
<dbReference type="PANTHER" id="PTHR13271:SF34">
    <property type="entry name" value="N-LYSINE METHYLTRANSFERASE SETD6"/>
    <property type="match status" value="1"/>
</dbReference>